<reference evidence="9 10" key="1">
    <citation type="submission" date="2020-08" db="EMBL/GenBank/DDBJ databases">
        <title>Dyella sp. G9 isolated from forest soil.</title>
        <authorList>
            <person name="Fu J."/>
            <person name="Qiu L."/>
        </authorList>
    </citation>
    <scope>NUCLEOTIDE SEQUENCE [LARGE SCALE GENOMIC DNA]</scope>
    <source>
        <strain evidence="9 10">G9</strain>
    </source>
</reference>
<dbReference type="AlphaFoldDB" id="A0A7G8QA77"/>
<accession>A0A7G8QA77</accession>
<protein>
    <submittedName>
        <fullName evidence="9">Cytochrome c</fullName>
    </submittedName>
</protein>
<dbReference type="KEGG" id="dtl:H8F01_04245"/>
<evidence type="ECO:0000259" key="8">
    <source>
        <dbReference type="PROSITE" id="PS51007"/>
    </source>
</evidence>
<dbReference type="InterPro" id="IPR051811">
    <property type="entry name" value="Cytochrome_c550/c551-like"/>
</dbReference>
<dbReference type="GO" id="GO:0009055">
    <property type="term" value="F:electron transfer activity"/>
    <property type="evidence" value="ECO:0007669"/>
    <property type="project" value="InterPro"/>
</dbReference>
<keyword evidence="1" id="KW-0813">Transport</keyword>
<evidence type="ECO:0000256" key="4">
    <source>
        <dbReference type="ARBA" id="ARBA00022982"/>
    </source>
</evidence>
<keyword evidence="7" id="KW-0732">Signal</keyword>
<dbReference type="GO" id="GO:0046872">
    <property type="term" value="F:metal ion binding"/>
    <property type="evidence" value="ECO:0007669"/>
    <property type="project" value="UniProtKB-KW"/>
</dbReference>
<evidence type="ECO:0000256" key="1">
    <source>
        <dbReference type="ARBA" id="ARBA00022448"/>
    </source>
</evidence>
<sequence length="270" mass="29744">MRPLRRLCLLVLALAPPLHAADLTVDVGHGPKTYTTAQLLARGDAREVAIPADVAFKRAMRYRAVPLKSLLEGVSADDTLQFVASDGFAAQIPAALIVQAQGSEAWLAVEDPAHPWPTLAEIKGDAGPFYVVWTHPEAMKVGPEQWPFQLASIRRQPSVAQRFPATLPDPSQKPGSPVQRGFLVFQHTCFACHTLNGQGDAKLGPDLNVPHSPTEYLREDLFRAYIRDPQSLRHWPQARMPGFDRKALSDQDLDDLLAYLRHMAGRKAGP</sequence>
<dbReference type="InterPro" id="IPR036909">
    <property type="entry name" value="Cyt_c-like_dom_sf"/>
</dbReference>
<dbReference type="EMBL" id="CP060412">
    <property type="protein sequence ID" value="QNK03685.1"/>
    <property type="molecule type" value="Genomic_DNA"/>
</dbReference>
<evidence type="ECO:0000256" key="5">
    <source>
        <dbReference type="ARBA" id="ARBA00023004"/>
    </source>
</evidence>
<evidence type="ECO:0000256" key="7">
    <source>
        <dbReference type="SAM" id="SignalP"/>
    </source>
</evidence>
<dbReference type="Pfam" id="PF00034">
    <property type="entry name" value="Cytochrom_C"/>
    <property type="match status" value="1"/>
</dbReference>
<dbReference type="PANTHER" id="PTHR37823">
    <property type="entry name" value="CYTOCHROME C-553-LIKE"/>
    <property type="match status" value="1"/>
</dbReference>
<dbReference type="Proteomes" id="UP000515873">
    <property type="component" value="Chromosome"/>
</dbReference>
<feature type="domain" description="Cytochrome c" evidence="8">
    <location>
        <begin position="176"/>
        <end position="264"/>
    </location>
</feature>
<dbReference type="InterPro" id="IPR009056">
    <property type="entry name" value="Cyt_c-like_dom"/>
</dbReference>
<keyword evidence="3 6" id="KW-0479">Metal-binding</keyword>
<dbReference type="PROSITE" id="PS51007">
    <property type="entry name" value="CYTC"/>
    <property type="match status" value="1"/>
</dbReference>
<evidence type="ECO:0000313" key="10">
    <source>
        <dbReference type="Proteomes" id="UP000515873"/>
    </source>
</evidence>
<evidence type="ECO:0000256" key="6">
    <source>
        <dbReference type="PROSITE-ProRule" id="PRU00433"/>
    </source>
</evidence>
<dbReference type="Gene3D" id="1.10.760.10">
    <property type="entry name" value="Cytochrome c-like domain"/>
    <property type="match status" value="1"/>
</dbReference>
<dbReference type="GO" id="GO:0020037">
    <property type="term" value="F:heme binding"/>
    <property type="evidence" value="ECO:0007669"/>
    <property type="project" value="InterPro"/>
</dbReference>
<keyword evidence="10" id="KW-1185">Reference proteome</keyword>
<evidence type="ECO:0000313" key="9">
    <source>
        <dbReference type="EMBL" id="QNK03685.1"/>
    </source>
</evidence>
<name>A0A7G8QA77_9GAMM</name>
<keyword evidence="4" id="KW-0249">Electron transport</keyword>
<evidence type="ECO:0000256" key="2">
    <source>
        <dbReference type="ARBA" id="ARBA00022617"/>
    </source>
</evidence>
<feature type="signal peptide" evidence="7">
    <location>
        <begin position="1"/>
        <end position="20"/>
    </location>
</feature>
<evidence type="ECO:0000256" key="3">
    <source>
        <dbReference type="ARBA" id="ARBA00022723"/>
    </source>
</evidence>
<gene>
    <name evidence="9" type="ORF">H8F01_04245</name>
</gene>
<dbReference type="PANTHER" id="PTHR37823:SF1">
    <property type="entry name" value="CYTOCHROME C-553-LIKE"/>
    <property type="match status" value="1"/>
</dbReference>
<organism evidence="9 10">
    <name type="scientific">Dyella telluris</name>
    <dbReference type="NCBI Taxonomy" id="2763498"/>
    <lineage>
        <taxon>Bacteria</taxon>
        <taxon>Pseudomonadati</taxon>
        <taxon>Pseudomonadota</taxon>
        <taxon>Gammaproteobacteria</taxon>
        <taxon>Lysobacterales</taxon>
        <taxon>Rhodanobacteraceae</taxon>
        <taxon>Dyella</taxon>
    </lineage>
</organism>
<feature type="chain" id="PRO_5028925984" evidence="7">
    <location>
        <begin position="21"/>
        <end position="270"/>
    </location>
</feature>
<keyword evidence="2 6" id="KW-0349">Heme</keyword>
<proteinExistence type="predicted"/>
<keyword evidence="5 6" id="KW-0408">Iron</keyword>
<dbReference type="SUPFAM" id="SSF46626">
    <property type="entry name" value="Cytochrome c"/>
    <property type="match status" value="1"/>
</dbReference>